<dbReference type="Proteomes" id="UP000033035">
    <property type="component" value="Unassembled WGS sequence"/>
</dbReference>
<feature type="transmembrane region" description="Helical" evidence="6">
    <location>
        <begin position="304"/>
        <end position="322"/>
    </location>
</feature>
<evidence type="ECO:0000256" key="2">
    <source>
        <dbReference type="ARBA" id="ARBA00022448"/>
    </source>
</evidence>
<keyword evidence="4 6" id="KW-1133">Transmembrane helix</keyword>
<dbReference type="InterPro" id="IPR045035">
    <property type="entry name" value="YSL-like"/>
</dbReference>
<dbReference type="NCBIfam" id="TIGR00733">
    <property type="entry name" value="OPT family oligopeptide transporter"/>
    <property type="match status" value="1"/>
</dbReference>
<evidence type="ECO:0000256" key="6">
    <source>
        <dbReference type="SAM" id="Phobius"/>
    </source>
</evidence>
<name>A0A0F5IT67_9BACT</name>
<dbReference type="AlphaFoldDB" id="A0A0F5IT67"/>
<comment type="subcellular location">
    <subcellularLocation>
        <location evidence="1">Membrane</location>
        <topology evidence="1">Multi-pass membrane protein</topology>
    </subcellularLocation>
</comment>
<dbReference type="GO" id="GO:0035673">
    <property type="term" value="F:oligopeptide transmembrane transporter activity"/>
    <property type="evidence" value="ECO:0007669"/>
    <property type="project" value="InterPro"/>
</dbReference>
<dbReference type="InterPro" id="IPR004813">
    <property type="entry name" value="OPT"/>
</dbReference>
<dbReference type="NCBIfam" id="TIGR00728">
    <property type="entry name" value="OPT_sfam"/>
    <property type="match status" value="1"/>
</dbReference>
<dbReference type="PANTHER" id="PTHR31645:SF0">
    <property type="entry name" value="OLIGOPEPTIDE TRANSPORTER YGL114W-RELATED"/>
    <property type="match status" value="1"/>
</dbReference>
<keyword evidence="5 6" id="KW-0472">Membrane</keyword>
<dbReference type="Pfam" id="PF03169">
    <property type="entry name" value="OPT"/>
    <property type="match status" value="1"/>
</dbReference>
<evidence type="ECO:0000256" key="5">
    <source>
        <dbReference type="ARBA" id="ARBA00023136"/>
    </source>
</evidence>
<feature type="transmembrane region" description="Helical" evidence="6">
    <location>
        <begin position="256"/>
        <end position="276"/>
    </location>
</feature>
<feature type="transmembrane region" description="Helical" evidence="6">
    <location>
        <begin position="98"/>
        <end position="123"/>
    </location>
</feature>
<evidence type="ECO:0000313" key="8">
    <source>
        <dbReference type="Proteomes" id="UP000033035"/>
    </source>
</evidence>
<feature type="transmembrane region" description="Helical" evidence="6">
    <location>
        <begin position="44"/>
        <end position="62"/>
    </location>
</feature>
<protein>
    <submittedName>
        <fullName evidence="7">OPT family oligopeptide transporter</fullName>
    </submittedName>
</protein>
<accession>A0A0F5IT67</accession>
<evidence type="ECO:0000313" key="7">
    <source>
        <dbReference type="EMBL" id="KKB48510.1"/>
    </source>
</evidence>
<reference evidence="7 8" key="1">
    <citation type="submission" date="2013-04" db="EMBL/GenBank/DDBJ databases">
        <title>The Genome Sequence of Parabacteroides gordonii DSM 23371.</title>
        <authorList>
            <consortium name="The Broad Institute Genomics Platform"/>
            <person name="Earl A."/>
            <person name="Ward D."/>
            <person name="Feldgarden M."/>
            <person name="Gevers D."/>
            <person name="Martens E."/>
            <person name="Sakamoto M."/>
            <person name="Benno Y."/>
            <person name="Suzuki N."/>
            <person name="Matsunaga N."/>
            <person name="Koshihara K."/>
            <person name="Seki M."/>
            <person name="Komiya H."/>
            <person name="Walker B."/>
            <person name="Young S."/>
            <person name="Zeng Q."/>
            <person name="Gargeya S."/>
            <person name="Fitzgerald M."/>
            <person name="Haas B."/>
            <person name="Abouelleil A."/>
            <person name="Allen A.W."/>
            <person name="Alvarado L."/>
            <person name="Arachchi H.M."/>
            <person name="Berlin A.M."/>
            <person name="Chapman S.B."/>
            <person name="Gainer-Dewar J."/>
            <person name="Goldberg J."/>
            <person name="Griggs A."/>
            <person name="Gujja S."/>
            <person name="Hansen M."/>
            <person name="Howarth C."/>
            <person name="Imamovic A."/>
            <person name="Ireland A."/>
            <person name="Larimer J."/>
            <person name="McCowan C."/>
            <person name="Murphy C."/>
            <person name="Pearson M."/>
            <person name="Poon T.W."/>
            <person name="Priest M."/>
            <person name="Roberts A."/>
            <person name="Saif S."/>
            <person name="Shea T."/>
            <person name="Sisk P."/>
            <person name="Sykes S."/>
            <person name="Wortman J."/>
            <person name="Nusbaum C."/>
            <person name="Birren B."/>
        </authorList>
    </citation>
    <scope>NUCLEOTIDE SEQUENCE [LARGE SCALE GENOMIC DNA]</scope>
    <source>
        <strain evidence="7 8">MS-1</strain>
    </source>
</reference>
<gene>
    <name evidence="7" type="ORF">HMPREF1536_04671</name>
</gene>
<dbReference type="InterPro" id="IPR004814">
    <property type="entry name" value="Oligopep_transpt"/>
</dbReference>
<keyword evidence="3 6" id="KW-0812">Transmembrane</keyword>
<feature type="transmembrane region" description="Helical" evidence="6">
    <location>
        <begin position="418"/>
        <end position="438"/>
    </location>
</feature>
<dbReference type="PATRIC" id="fig|1203610.3.peg.4762"/>
<feature type="transmembrane region" description="Helical" evidence="6">
    <location>
        <begin position="385"/>
        <end position="411"/>
    </location>
</feature>
<dbReference type="HOGENOM" id="CLU_018238_0_0_10"/>
<feature type="transmembrane region" description="Helical" evidence="6">
    <location>
        <begin position="191"/>
        <end position="212"/>
    </location>
</feature>
<feature type="transmembrane region" description="Helical" evidence="6">
    <location>
        <begin position="537"/>
        <end position="566"/>
    </location>
</feature>
<feature type="transmembrane region" description="Helical" evidence="6">
    <location>
        <begin position="68"/>
        <end position="86"/>
    </location>
</feature>
<organism evidence="7 8">
    <name type="scientific">Parabacteroides gordonii MS-1 = DSM 23371</name>
    <dbReference type="NCBI Taxonomy" id="1203610"/>
    <lineage>
        <taxon>Bacteria</taxon>
        <taxon>Pseudomonadati</taxon>
        <taxon>Bacteroidota</taxon>
        <taxon>Bacteroidia</taxon>
        <taxon>Bacteroidales</taxon>
        <taxon>Tannerellaceae</taxon>
        <taxon>Parabacteroides</taxon>
    </lineage>
</organism>
<feature type="transmembrane region" description="Helical" evidence="6">
    <location>
        <begin position="642"/>
        <end position="660"/>
    </location>
</feature>
<sequence>MKKEDEEKVSGLPENAYRELKEGEVYNPIMSPGKQYKEVTPWSVFWGLVMAVIFSAAAAYLGLKVGQVFEAAIPIAIIAVGLSSGFKRKNALGENVIIQSIGACSGVIVAGAIFTLPALYILQDKYPEITINFFEVFMSSLLGGILGILLLIPFRKYFVSDMHGKYPFPEATATTQVLVSGEKGGSQAKPLILAGLIGGLYDFIIATFGWWSETISTRIVGVGEMLADKAKVVLKVNTGAAVLGLGYIIGLKYSMIICAGSFLVWLVIIPLMSAFFGPDVLTLGNDAITATVGSMSAEQIFTTYARHIGIGGIATAGVIGIIKSWGIIRGAVGLAAKELKGKNTEVDTEAVRTQKDLSMKIITIGIFATLIVTYLFFHFGVLDNWYYALIGLLIVGIIAFLFTTVAANAIAIVGTNPVSGMTLMTLILSSIILVAAGLKGTAGMVSALIIGGVVCTALSMAGGFITDLKIGYWLGSTPARQQTWKFLGTLVSAATVGGVILILNQTYGFTTGQLAAPQANAMAAVIEPLMSGSGAPWVLYGIGAVLAIVLNFCKIPALAFALGMFIPMELNTPLLIGGAISWYVGSRSKDQALNTARLEKGTLLASGFIAGGALMGVISAALRFGGVNLVNEKWLEGNFAEPLAVVMYIALMAYLAISSMKAKKE</sequence>
<dbReference type="EMBL" id="AQHW01000026">
    <property type="protein sequence ID" value="KKB48510.1"/>
    <property type="molecule type" value="Genomic_DNA"/>
</dbReference>
<dbReference type="RefSeq" id="WP_028728795.1">
    <property type="nucleotide sequence ID" value="NZ_AUAE01000038.1"/>
</dbReference>
<dbReference type="GO" id="GO:0016020">
    <property type="term" value="C:membrane"/>
    <property type="evidence" value="ECO:0007669"/>
    <property type="project" value="UniProtKB-SubCell"/>
</dbReference>
<evidence type="ECO:0000256" key="1">
    <source>
        <dbReference type="ARBA" id="ARBA00004141"/>
    </source>
</evidence>
<feature type="transmembrane region" description="Helical" evidence="6">
    <location>
        <begin position="444"/>
        <end position="465"/>
    </location>
</feature>
<dbReference type="STRING" id="1203610.HMPREF1536_04671"/>
<feature type="transmembrane region" description="Helical" evidence="6">
    <location>
        <begin position="129"/>
        <end position="152"/>
    </location>
</feature>
<keyword evidence="2" id="KW-0813">Transport</keyword>
<feature type="transmembrane region" description="Helical" evidence="6">
    <location>
        <begin position="361"/>
        <end position="379"/>
    </location>
</feature>
<dbReference type="PANTHER" id="PTHR31645">
    <property type="entry name" value="OLIGOPEPTIDE TRANSPORTER YGL114W-RELATED"/>
    <property type="match status" value="1"/>
</dbReference>
<evidence type="ECO:0000256" key="3">
    <source>
        <dbReference type="ARBA" id="ARBA00022692"/>
    </source>
</evidence>
<evidence type="ECO:0000256" key="4">
    <source>
        <dbReference type="ARBA" id="ARBA00022989"/>
    </source>
</evidence>
<keyword evidence="8" id="KW-1185">Reference proteome</keyword>
<feature type="transmembrane region" description="Helical" evidence="6">
    <location>
        <begin position="486"/>
        <end position="503"/>
    </location>
</feature>
<comment type="caution">
    <text evidence="7">The sequence shown here is derived from an EMBL/GenBank/DDBJ whole genome shotgun (WGS) entry which is preliminary data.</text>
</comment>
<feature type="transmembrane region" description="Helical" evidence="6">
    <location>
        <begin position="603"/>
        <end position="622"/>
    </location>
</feature>
<proteinExistence type="predicted"/>
<feature type="transmembrane region" description="Helical" evidence="6">
    <location>
        <begin position="232"/>
        <end position="249"/>
    </location>
</feature>